<name>A0ABW4ZRX6_9SPHI</name>
<feature type="domain" description="HTH cro/C1-type" evidence="1">
    <location>
        <begin position="18"/>
        <end position="74"/>
    </location>
</feature>
<dbReference type="InterPro" id="IPR001387">
    <property type="entry name" value="Cro/C1-type_HTH"/>
</dbReference>
<dbReference type="SUPFAM" id="SSF47413">
    <property type="entry name" value="lambda repressor-like DNA-binding domains"/>
    <property type="match status" value="1"/>
</dbReference>
<keyword evidence="3" id="KW-1185">Reference proteome</keyword>
<evidence type="ECO:0000313" key="2">
    <source>
        <dbReference type="EMBL" id="MFD2164352.1"/>
    </source>
</evidence>
<dbReference type="InterPro" id="IPR010982">
    <property type="entry name" value="Lambda_DNA-bd_dom_sf"/>
</dbReference>
<organism evidence="2 3">
    <name type="scientific">Paradesertivirga mongoliensis</name>
    <dbReference type="NCBI Taxonomy" id="2100740"/>
    <lineage>
        <taxon>Bacteria</taxon>
        <taxon>Pseudomonadati</taxon>
        <taxon>Bacteroidota</taxon>
        <taxon>Sphingobacteriia</taxon>
        <taxon>Sphingobacteriales</taxon>
        <taxon>Sphingobacteriaceae</taxon>
        <taxon>Paradesertivirga</taxon>
    </lineage>
</organism>
<dbReference type="Gene3D" id="1.10.260.40">
    <property type="entry name" value="lambda repressor-like DNA-binding domains"/>
    <property type="match status" value="1"/>
</dbReference>
<gene>
    <name evidence="2" type="ORF">ACFSJU_18240</name>
</gene>
<dbReference type="Pfam" id="PF01381">
    <property type="entry name" value="HTH_3"/>
    <property type="match status" value="1"/>
</dbReference>
<dbReference type="SMART" id="SM00530">
    <property type="entry name" value="HTH_XRE"/>
    <property type="match status" value="1"/>
</dbReference>
<dbReference type="PROSITE" id="PS50943">
    <property type="entry name" value="HTH_CROC1"/>
    <property type="match status" value="1"/>
</dbReference>
<dbReference type="EMBL" id="JBHUHZ010000004">
    <property type="protein sequence ID" value="MFD2164352.1"/>
    <property type="molecule type" value="Genomic_DNA"/>
</dbReference>
<evidence type="ECO:0000313" key="3">
    <source>
        <dbReference type="Proteomes" id="UP001597387"/>
    </source>
</evidence>
<evidence type="ECO:0000259" key="1">
    <source>
        <dbReference type="PROSITE" id="PS50943"/>
    </source>
</evidence>
<dbReference type="RefSeq" id="WP_255901639.1">
    <property type="nucleotide sequence ID" value="NZ_JAFMZO010000002.1"/>
</dbReference>
<protein>
    <submittedName>
        <fullName evidence="2">Helix-turn-helix domain-containing protein</fullName>
    </submittedName>
</protein>
<sequence>MEANNNIEAIEQYIIDAVRQRRTALKISQEKLANELNVSKGFIANVENSNYRAKYNFKHLNELAKILKCSPRDFLPEQAL</sequence>
<dbReference type="CDD" id="cd00093">
    <property type="entry name" value="HTH_XRE"/>
    <property type="match status" value="1"/>
</dbReference>
<accession>A0ABW4ZRX6</accession>
<dbReference type="Proteomes" id="UP001597387">
    <property type="component" value="Unassembled WGS sequence"/>
</dbReference>
<reference evidence="3" key="1">
    <citation type="journal article" date="2019" name="Int. J. Syst. Evol. Microbiol.">
        <title>The Global Catalogue of Microorganisms (GCM) 10K type strain sequencing project: providing services to taxonomists for standard genome sequencing and annotation.</title>
        <authorList>
            <consortium name="The Broad Institute Genomics Platform"/>
            <consortium name="The Broad Institute Genome Sequencing Center for Infectious Disease"/>
            <person name="Wu L."/>
            <person name="Ma J."/>
        </authorList>
    </citation>
    <scope>NUCLEOTIDE SEQUENCE [LARGE SCALE GENOMIC DNA]</scope>
    <source>
        <strain evidence="3">KCTC 42217</strain>
    </source>
</reference>
<comment type="caution">
    <text evidence="2">The sequence shown here is derived from an EMBL/GenBank/DDBJ whole genome shotgun (WGS) entry which is preliminary data.</text>
</comment>
<proteinExistence type="predicted"/>